<dbReference type="InterPro" id="IPR035906">
    <property type="entry name" value="MetI-like_sf"/>
</dbReference>
<dbReference type="GO" id="GO:0005886">
    <property type="term" value="C:plasma membrane"/>
    <property type="evidence" value="ECO:0007669"/>
    <property type="project" value="UniProtKB-SubCell"/>
</dbReference>
<keyword evidence="3 6" id="KW-0812">Transmembrane</keyword>
<evidence type="ECO:0000313" key="9">
    <source>
        <dbReference type="Proteomes" id="UP000291144"/>
    </source>
</evidence>
<dbReference type="OrthoDB" id="3233284at2"/>
<keyword evidence="9" id="KW-1185">Reference proteome</keyword>
<feature type="transmembrane region" description="Helical" evidence="6">
    <location>
        <begin position="20"/>
        <end position="38"/>
    </location>
</feature>
<reference evidence="8 9" key="1">
    <citation type="submission" date="2019-02" db="EMBL/GenBank/DDBJ databases">
        <title>Kribbella capetownensis sp. nov. and Kribbella speibonae sp. nov., isolated from soil.</title>
        <authorList>
            <person name="Curtis S.M."/>
            <person name="Norton I."/>
            <person name="Everest G.J."/>
            <person name="Meyers P.R."/>
        </authorList>
    </citation>
    <scope>NUCLEOTIDE SEQUENCE [LARGE SCALE GENOMIC DNA]</scope>
    <source>
        <strain evidence="8 9">NRRL B-24813</strain>
    </source>
</reference>
<sequence>MTWIADNWSLIWEQLREHLYLALVPMVLGLIISIPIGYIATRYSWLANPLVALGGVLYSLPSIALFIVLPALIGTKVLSAANIIIALTIYAVSLLIRNVIDGLRSVPEDVLQAAVSVGYGTLRRVLTIDLPIAVPVIITGVRVVTVANISMVSVGAIIGIGGLGELFTLGFQQDFLTPIIVGVVLSLLLALLCDVLLVGLQRVLTPWARATAPIKEVTV</sequence>
<keyword evidence="5 6" id="KW-0472">Membrane</keyword>
<organism evidence="8 9">
    <name type="scientific">Kribbella pittospori</name>
    <dbReference type="NCBI Taxonomy" id="722689"/>
    <lineage>
        <taxon>Bacteria</taxon>
        <taxon>Bacillati</taxon>
        <taxon>Actinomycetota</taxon>
        <taxon>Actinomycetes</taxon>
        <taxon>Propionibacteriales</taxon>
        <taxon>Kribbellaceae</taxon>
        <taxon>Kribbella</taxon>
    </lineage>
</organism>
<proteinExistence type="inferred from homology"/>
<comment type="subcellular location">
    <subcellularLocation>
        <location evidence="6">Cell membrane</location>
        <topology evidence="6">Multi-pass membrane protein</topology>
    </subcellularLocation>
    <subcellularLocation>
        <location evidence="1">Membrane</location>
        <topology evidence="1">Multi-pass membrane protein</topology>
    </subcellularLocation>
</comment>
<dbReference type="CDD" id="cd06261">
    <property type="entry name" value="TM_PBP2"/>
    <property type="match status" value="1"/>
</dbReference>
<dbReference type="GO" id="GO:0055085">
    <property type="term" value="P:transmembrane transport"/>
    <property type="evidence" value="ECO:0007669"/>
    <property type="project" value="InterPro"/>
</dbReference>
<accession>A0A4R0K9C9</accession>
<dbReference type="Proteomes" id="UP000291144">
    <property type="component" value="Unassembled WGS sequence"/>
</dbReference>
<dbReference type="Gene3D" id="1.10.3720.10">
    <property type="entry name" value="MetI-like"/>
    <property type="match status" value="1"/>
</dbReference>
<name>A0A4R0K9C9_9ACTN</name>
<evidence type="ECO:0000313" key="8">
    <source>
        <dbReference type="EMBL" id="TCC55907.1"/>
    </source>
</evidence>
<dbReference type="PROSITE" id="PS50928">
    <property type="entry name" value="ABC_TM1"/>
    <property type="match status" value="1"/>
</dbReference>
<dbReference type="AlphaFoldDB" id="A0A4R0K9C9"/>
<evidence type="ECO:0000259" key="7">
    <source>
        <dbReference type="PROSITE" id="PS50928"/>
    </source>
</evidence>
<evidence type="ECO:0000256" key="4">
    <source>
        <dbReference type="ARBA" id="ARBA00022989"/>
    </source>
</evidence>
<evidence type="ECO:0000256" key="2">
    <source>
        <dbReference type="ARBA" id="ARBA00022448"/>
    </source>
</evidence>
<keyword evidence="4 6" id="KW-1133">Transmembrane helix</keyword>
<evidence type="ECO:0000256" key="1">
    <source>
        <dbReference type="ARBA" id="ARBA00004141"/>
    </source>
</evidence>
<dbReference type="PANTHER" id="PTHR30177:SF4">
    <property type="entry name" value="OSMOPROTECTANT IMPORT PERMEASE PROTEIN OSMW"/>
    <property type="match status" value="1"/>
</dbReference>
<dbReference type="PANTHER" id="PTHR30177">
    <property type="entry name" value="GLYCINE BETAINE/L-PROLINE TRANSPORT SYSTEM PERMEASE PROTEIN PROW"/>
    <property type="match status" value="1"/>
</dbReference>
<dbReference type="InterPro" id="IPR051204">
    <property type="entry name" value="ABC_transp_perm/SBD"/>
</dbReference>
<protein>
    <submittedName>
        <fullName evidence="8">ABC transporter permease subunit</fullName>
    </submittedName>
</protein>
<dbReference type="GO" id="GO:0031460">
    <property type="term" value="P:glycine betaine transport"/>
    <property type="evidence" value="ECO:0007669"/>
    <property type="project" value="TreeGrafter"/>
</dbReference>
<comment type="similarity">
    <text evidence="6">Belongs to the binding-protein-dependent transport system permease family.</text>
</comment>
<evidence type="ECO:0000256" key="5">
    <source>
        <dbReference type="ARBA" id="ARBA00023136"/>
    </source>
</evidence>
<dbReference type="InterPro" id="IPR000515">
    <property type="entry name" value="MetI-like"/>
</dbReference>
<feature type="transmembrane region" description="Helical" evidence="6">
    <location>
        <begin position="50"/>
        <end position="73"/>
    </location>
</feature>
<dbReference type="EMBL" id="SJKB01000014">
    <property type="protein sequence ID" value="TCC55907.1"/>
    <property type="molecule type" value="Genomic_DNA"/>
</dbReference>
<gene>
    <name evidence="8" type="ORF">E0H73_34875</name>
</gene>
<keyword evidence="2 6" id="KW-0813">Transport</keyword>
<feature type="domain" description="ABC transmembrane type-1" evidence="7">
    <location>
        <begin position="15"/>
        <end position="197"/>
    </location>
</feature>
<dbReference type="Pfam" id="PF00528">
    <property type="entry name" value="BPD_transp_1"/>
    <property type="match status" value="1"/>
</dbReference>
<evidence type="ECO:0000256" key="3">
    <source>
        <dbReference type="ARBA" id="ARBA00022692"/>
    </source>
</evidence>
<dbReference type="SUPFAM" id="SSF161098">
    <property type="entry name" value="MetI-like"/>
    <property type="match status" value="1"/>
</dbReference>
<evidence type="ECO:0000256" key="6">
    <source>
        <dbReference type="RuleBase" id="RU363032"/>
    </source>
</evidence>
<comment type="caution">
    <text evidence="8">The sequence shown here is derived from an EMBL/GenBank/DDBJ whole genome shotgun (WGS) entry which is preliminary data.</text>
</comment>
<feature type="transmembrane region" description="Helical" evidence="6">
    <location>
        <begin position="132"/>
        <end position="163"/>
    </location>
</feature>
<feature type="transmembrane region" description="Helical" evidence="6">
    <location>
        <begin position="79"/>
        <end position="96"/>
    </location>
</feature>
<feature type="transmembrane region" description="Helical" evidence="6">
    <location>
        <begin position="175"/>
        <end position="200"/>
    </location>
</feature>
<dbReference type="RefSeq" id="WP_131363674.1">
    <property type="nucleotide sequence ID" value="NZ_SJKB01000014.1"/>
</dbReference>